<evidence type="ECO:0000313" key="3">
    <source>
        <dbReference type="Proteomes" id="UP001164761"/>
    </source>
</evidence>
<keyword evidence="3" id="KW-1185">Reference proteome</keyword>
<dbReference type="Gene3D" id="2.120.10.30">
    <property type="entry name" value="TolB, C-terminal domain"/>
    <property type="match status" value="1"/>
</dbReference>
<evidence type="ECO:0000313" key="2">
    <source>
        <dbReference type="EMBL" id="WAH39807.1"/>
    </source>
</evidence>
<dbReference type="EMBL" id="CP104067">
    <property type="protein sequence ID" value="WAH39807.1"/>
    <property type="molecule type" value="Genomic_DNA"/>
</dbReference>
<protein>
    <submittedName>
        <fullName evidence="2">PQQ-dependent sugar dehydrogenase</fullName>
    </submittedName>
</protein>
<dbReference type="InterPro" id="IPR012938">
    <property type="entry name" value="Glc/Sorbosone_DH"/>
</dbReference>
<dbReference type="RefSeq" id="WP_268003705.1">
    <property type="nucleotide sequence ID" value="NZ_CP104067.1"/>
</dbReference>
<evidence type="ECO:0000259" key="1">
    <source>
        <dbReference type="Pfam" id="PF07995"/>
    </source>
</evidence>
<dbReference type="InterPro" id="IPR011042">
    <property type="entry name" value="6-blade_b-propeller_TolB-like"/>
</dbReference>
<dbReference type="PANTHER" id="PTHR33546">
    <property type="entry name" value="LARGE, MULTIFUNCTIONAL SECRETED PROTEIN-RELATED"/>
    <property type="match status" value="1"/>
</dbReference>
<feature type="domain" description="Glucose/Sorbosone dehydrogenase" evidence="1">
    <location>
        <begin position="199"/>
        <end position="281"/>
    </location>
</feature>
<dbReference type="PANTHER" id="PTHR33546:SF1">
    <property type="entry name" value="LARGE, MULTIFUNCTIONAL SECRETED PROTEIN"/>
    <property type="match status" value="1"/>
</dbReference>
<name>A0ABY6ZAA9_9BACL</name>
<reference evidence="2" key="1">
    <citation type="submission" date="2022-08" db="EMBL/GenBank/DDBJ databases">
        <title>Alicyclobacillus fastidiosus DSM 17978, complete genome.</title>
        <authorList>
            <person name="Wang Q."/>
            <person name="Cai R."/>
            <person name="Wang Z."/>
        </authorList>
    </citation>
    <scope>NUCLEOTIDE SEQUENCE</scope>
    <source>
        <strain evidence="2">DSM 17978</strain>
    </source>
</reference>
<sequence length="431" mass="47086">MNGTRKLNPSDIVVPAGYQVDVFADGLNVPINLVIADTGEMFVADAGVTDGNGKVLKYTDGRFVVVADGFSPPLTGINCHNGNVYVSHRGAITVIKPDGDKEDILAGLPSWGDHHNNRVVFGPDGKMYFGQGTATNSGVVGEDNRWVKRYPFFHDYPGARVRLVGRNFVSNNFLTQSAEDKAYTGAFSPFSVSTKQGEKVKGITAASGSILRANPDGSNLELVAWGLRNPFRIKFDRHHRLFATNHGMDERGSRHIANSPDEFQRIRPGVWYGWPDYTGGYPVTLPCFKPEGKKQPRFLLAQHPMQPPLPVAVFTPHSAAMGFDFNYNPDFGPVEHAFVAEFGSGAQTAGGKRLPKVGHRVSQIDLQTGRLKNFAVNRSGYAATYTGDGGFERPIDVVFGSTNEMFVVDMGVSKRGGFTKDTGVIWRITKK</sequence>
<dbReference type="Proteomes" id="UP001164761">
    <property type="component" value="Chromosome"/>
</dbReference>
<accession>A0ABY6ZAA9</accession>
<gene>
    <name evidence="2" type="ORF">NZD89_15500</name>
</gene>
<dbReference type="SUPFAM" id="SSF50952">
    <property type="entry name" value="Soluble quinoprotein glucose dehydrogenase"/>
    <property type="match status" value="1"/>
</dbReference>
<proteinExistence type="predicted"/>
<dbReference type="InterPro" id="IPR011041">
    <property type="entry name" value="Quinoprot_gluc/sorb_DH_b-prop"/>
</dbReference>
<organism evidence="2 3">
    <name type="scientific">Alicyclobacillus fastidiosus</name>
    <dbReference type="NCBI Taxonomy" id="392011"/>
    <lineage>
        <taxon>Bacteria</taxon>
        <taxon>Bacillati</taxon>
        <taxon>Bacillota</taxon>
        <taxon>Bacilli</taxon>
        <taxon>Bacillales</taxon>
        <taxon>Alicyclobacillaceae</taxon>
        <taxon>Alicyclobacillus</taxon>
    </lineage>
</organism>
<dbReference type="Pfam" id="PF07995">
    <property type="entry name" value="GSDH"/>
    <property type="match status" value="1"/>
</dbReference>